<keyword evidence="2" id="KW-1185">Reference proteome</keyword>
<name>A0A1H3ZCX5_9FLAO</name>
<organism evidence="1 2">
    <name type="scientific">Psychroflexus halocasei</name>
    <dbReference type="NCBI Taxonomy" id="908615"/>
    <lineage>
        <taxon>Bacteria</taxon>
        <taxon>Pseudomonadati</taxon>
        <taxon>Bacteroidota</taxon>
        <taxon>Flavobacteriia</taxon>
        <taxon>Flavobacteriales</taxon>
        <taxon>Flavobacteriaceae</taxon>
        <taxon>Psychroflexus</taxon>
    </lineage>
</organism>
<evidence type="ECO:0000313" key="1">
    <source>
        <dbReference type="EMBL" id="SEA21202.1"/>
    </source>
</evidence>
<sequence>MKKALIITYYWPPAGGPGVQRWLKFSKYLPEYGIEPVVFKPKNPSYPTSDRSLLNEVPNGLEIIEKSIFEPYTLAQLFSKKESNSLSKGIIKSKEKQSRLQRLMLYVRGNFFIPDARKFWINPSFKAISKIIDSQEIDCVITTGPPHSLHLIGHKLKSKFPQLHWIADFRDPWTNIGYHKDLKLSESSAQKHLDLEKEILNSADDILVTSFETKNEFEIKTSKPIHLITNGFDEADPVEVELDENFTLSHIGSLMSQRNPEILWQALSELIQEVEHFKSFFELRLVGNVSEQIIDSIYKNGLKEYLNLTGYVDHQTALNFQHSSQVLLLIEINSEETRGIIPGKVFEYLRTGRPILAIGPKHWDVEKIIEETQTGHCIDYNSKENLKALILSYFKSFLNGKLKVQPNNITQYSRQSLTKKLSEVILK</sequence>
<protein>
    <recommendedName>
        <fullName evidence="3">Glycosyl transferase family 1</fullName>
    </recommendedName>
</protein>
<evidence type="ECO:0008006" key="3">
    <source>
        <dbReference type="Google" id="ProtNLM"/>
    </source>
</evidence>
<gene>
    <name evidence="1" type="ORF">SAMN05421540_10427</name>
</gene>
<reference evidence="1 2" key="1">
    <citation type="submission" date="2016-10" db="EMBL/GenBank/DDBJ databases">
        <authorList>
            <person name="de Groot N.N."/>
        </authorList>
    </citation>
    <scope>NUCLEOTIDE SEQUENCE [LARGE SCALE GENOMIC DNA]</scope>
    <source>
        <strain evidence="1 2">DSM 23581</strain>
    </source>
</reference>
<dbReference type="RefSeq" id="WP_093241251.1">
    <property type="nucleotide sequence ID" value="NZ_FNQF01000004.1"/>
</dbReference>
<accession>A0A1H3ZCX5</accession>
<dbReference type="Proteomes" id="UP000198820">
    <property type="component" value="Unassembled WGS sequence"/>
</dbReference>
<dbReference type="Gene3D" id="3.40.50.2000">
    <property type="entry name" value="Glycogen Phosphorylase B"/>
    <property type="match status" value="2"/>
</dbReference>
<evidence type="ECO:0000313" key="2">
    <source>
        <dbReference type="Proteomes" id="UP000198820"/>
    </source>
</evidence>
<dbReference type="EMBL" id="FNQF01000004">
    <property type="protein sequence ID" value="SEA21202.1"/>
    <property type="molecule type" value="Genomic_DNA"/>
</dbReference>
<dbReference type="STRING" id="908615.SAMN05421540_10427"/>
<proteinExistence type="predicted"/>
<dbReference type="SUPFAM" id="SSF53756">
    <property type="entry name" value="UDP-Glycosyltransferase/glycogen phosphorylase"/>
    <property type="match status" value="1"/>
</dbReference>
<dbReference type="AlphaFoldDB" id="A0A1H3ZCX5"/>